<dbReference type="KEGG" id="pcl:Pcal_0179"/>
<gene>
    <name evidence="1" type="ordered locus">Pcal_0179</name>
</gene>
<organism evidence="1 2">
    <name type="scientific">Pyrobaculum calidifontis (strain DSM 21063 / JCM 11548 / VA1)</name>
    <dbReference type="NCBI Taxonomy" id="410359"/>
    <lineage>
        <taxon>Archaea</taxon>
        <taxon>Thermoproteota</taxon>
        <taxon>Thermoprotei</taxon>
        <taxon>Thermoproteales</taxon>
        <taxon>Thermoproteaceae</taxon>
        <taxon>Pyrobaculum</taxon>
    </lineage>
</organism>
<dbReference type="AlphaFoldDB" id="A3MSJ9"/>
<proteinExistence type="predicted"/>
<dbReference type="EMBL" id="CP000561">
    <property type="protein sequence ID" value="ABO07616.1"/>
    <property type="molecule type" value="Genomic_DNA"/>
</dbReference>
<dbReference type="Proteomes" id="UP000001431">
    <property type="component" value="Chromosome"/>
</dbReference>
<accession>A3MSJ9</accession>
<evidence type="ECO:0000313" key="1">
    <source>
        <dbReference type="EMBL" id="ABO07616.1"/>
    </source>
</evidence>
<dbReference type="HOGENOM" id="CLU_1017873_0_0_2"/>
<keyword evidence="2" id="KW-1185">Reference proteome</keyword>
<sequence length="273" mass="30143">MPQRLMRRVVTIAVAAVFLFLFLGPVFERLAEYEVFLRLEGMPSDFSAWARVWGKYGFFDMYVTVEGKDRRGYGEFVYRGKRLVVVFDREIGYERTCEAGGRGLDCFSSRATLADLIDKLRSVPPGSYKKLNETAGKVCYVASGAWREEFCLDKRWGYVSSSSGPDSSFVVYRFEPVFNRSAWFNALYESLKVEVVEGVRLEAVRIGGDFVTVVAAAKRDAEVELRIAASGDVTACTRALKAGEVAALTCPLPGSPATLTAVVDGVSANITLP</sequence>
<dbReference type="STRING" id="410359.Pcal_0179"/>
<evidence type="ECO:0000313" key="2">
    <source>
        <dbReference type="Proteomes" id="UP000001431"/>
    </source>
</evidence>
<protein>
    <submittedName>
        <fullName evidence="1">Uncharacterized protein</fullName>
    </submittedName>
</protein>
<name>A3MSJ9_PYRCJ</name>
<reference evidence="1" key="1">
    <citation type="submission" date="2007-02" db="EMBL/GenBank/DDBJ databases">
        <title>Complete sequence of Pyrobaculum calidifontis JCM 11548.</title>
        <authorList>
            <consortium name="US DOE Joint Genome Institute"/>
            <person name="Copeland A."/>
            <person name="Lucas S."/>
            <person name="Lapidus A."/>
            <person name="Barry K."/>
            <person name="Glavina del Rio T."/>
            <person name="Dalin E."/>
            <person name="Tice H."/>
            <person name="Pitluck S."/>
            <person name="Chain P."/>
            <person name="Malfatti S."/>
            <person name="Shin M."/>
            <person name="Vergez L."/>
            <person name="Schmutz J."/>
            <person name="Larimer F."/>
            <person name="Land M."/>
            <person name="Hauser L."/>
            <person name="Kyrpides N."/>
            <person name="Mikhailova N."/>
            <person name="Cozen A.E."/>
            <person name="Fitz-Gibbon S.T."/>
            <person name="House C.H."/>
            <person name="Saltikov C."/>
            <person name="Lowe T.M."/>
            <person name="Richardson P."/>
        </authorList>
    </citation>
    <scope>NUCLEOTIDE SEQUENCE [LARGE SCALE GENOMIC DNA]</scope>
    <source>
        <strain evidence="1">JCM 11548</strain>
    </source>
</reference>